<organism evidence="9 10">
    <name type="scientific">Ophiocordyceps sinensis (strain Co18 / CGMCC 3.14243)</name>
    <name type="common">Yarsagumba caterpillar fungus</name>
    <name type="synonym">Hirsutella sinensis</name>
    <dbReference type="NCBI Taxonomy" id="911162"/>
    <lineage>
        <taxon>Eukaryota</taxon>
        <taxon>Fungi</taxon>
        <taxon>Dikarya</taxon>
        <taxon>Ascomycota</taxon>
        <taxon>Pezizomycotina</taxon>
        <taxon>Sordariomycetes</taxon>
        <taxon>Hypocreomycetidae</taxon>
        <taxon>Hypocreales</taxon>
        <taxon>Ophiocordycipitaceae</taxon>
        <taxon>Ophiocordyceps</taxon>
    </lineage>
</organism>
<dbReference type="InterPro" id="IPR033138">
    <property type="entry name" value="Cu_oxidase_CS"/>
</dbReference>
<evidence type="ECO:0000256" key="3">
    <source>
        <dbReference type="ARBA" id="ARBA00022729"/>
    </source>
</evidence>
<evidence type="ECO:0000256" key="6">
    <source>
        <dbReference type="ARBA" id="ARBA00023180"/>
    </source>
</evidence>
<dbReference type="PROSITE" id="PS00080">
    <property type="entry name" value="MULTICOPPER_OXIDASE2"/>
    <property type="match status" value="1"/>
</dbReference>
<evidence type="ECO:0000313" key="10">
    <source>
        <dbReference type="Proteomes" id="UP000019374"/>
    </source>
</evidence>
<accession>T5AHC3</accession>
<evidence type="ECO:0000256" key="5">
    <source>
        <dbReference type="ARBA" id="ARBA00023008"/>
    </source>
</evidence>
<keyword evidence="2" id="KW-0479">Metal-binding</keyword>
<gene>
    <name evidence="9" type="ORF">OCS_02470</name>
</gene>
<protein>
    <submittedName>
        <fullName evidence="9">Cupredoxin</fullName>
    </submittedName>
</protein>
<dbReference type="InterPro" id="IPR002355">
    <property type="entry name" value="Cu_oxidase_Cu_BS"/>
</dbReference>
<dbReference type="SUPFAM" id="SSF49503">
    <property type="entry name" value="Cupredoxins"/>
    <property type="match status" value="1"/>
</dbReference>
<feature type="domain" description="Plastocyanin-like" evidence="8">
    <location>
        <begin position="66"/>
        <end position="157"/>
    </location>
</feature>
<dbReference type="Proteomes" id="UP000019374">
    <property type="component" value="Unassembled WGS sequence"/>
</dbReference>
<evidence type="ECO:0000256" key="2">
    <source>
        <dbReference type="ARBA" id="ARBA00022723"/>
    </source>
</evidence>
<sequence>MPLRYPTRPRGSTYALYLTRALAIVGAAAGAAIGAAIRAAVVLQQLGAFTPPGYEDDEALTGALRLHPWHAHGAKYWDAGGGEGAWDQETAEARLSGTRPVRRDTTLLYRYHLRTDPGAKGGWRVWRLRITQPGVWLVHCHTLAHMVQGMQTVWVHGEADDLIWGLSTQHTGLPTQHTT</sequence>
<dbReference type="GO" id="GO:0005507">
    <property type="term" value="F:copper ion binding"/>
    <property type="evidence" value="ECO:0007669"/>
    <property type="project" value="InterPro"/>
</dbReference>
<evidence type="ECO:0000313" key="9">
    <source>
        <dbReference type="EMBL" id="EQL01811.1"/>
    </source>
</evidence>
<dbReference type="GO" id="GO:0016491">
    <property type="term" value="F:oxidoreductase activity"/>
    <property type="evidence" value="ECO:0007669"/>
    <property type="project" value="UniProtKB-KW"/>
</dbReference>
<dbReference type="Pfam" id="PF07731">
    <property type="entry name" value="Cu-oxidase_2"/>
    <property type="match status" value="1"/>
</dbReference>
<dbReference type="Gene3D" id="2.60.40.420">
    <property type="entry name" value="Cupredoxins - blue copper proteins"/>
    <property type="match status" value="1"/>
</dbReference>
<reference evidence="9 10" key="1">
    <citation type="journal article" date="2013" name="Chin. Sci. Bull.">
        <title>Genome survey uncovers the secrets of sex and lifestyle in caterpillar fungus.</title>
        <authorList>
            <person name="Hu X."/>
            <person name="Zhang Y."/>
            <person name="Xiao G."/>
            <person name="Zheng P."/>
            <person name="Xia Y."/>
            <person name="Zhang X."/>
            <person name="St Leger R.J."/>
            <person name="Liu X."/>
            <person name="Wang C."/>
        </authorList>
    </citation>
    <scope>NUCLEOTIDE SEQUENCE [LARGE SCALE GENOMIC DNA]</scope>
    <source>
        <strain evidence="10">Co18 / CGMCC 3.14243</strain>
        <tissue evidence="9">Fruit-body</tissue>
    </source>
</reference>
<keyword evidence="6" id="KW-0325">Glycoprotein</keyword>
<dbReference type="eggNOG" id="KOG1263">
    <property type="taxonomic scope" value="Eukaryota"/>
</dbReference>
<dbReference type="EMBL" id="KE652414">
    <property type="protein sequence ID" value="EQL01811.1"/>
    <property type="molecule type" value="Genomic_DNA"/>
</dbReference>
<evidence type="ECO:0000256" key="4">
    <source>
        <dbReference type="ARBA" id="ARBA00023002"/>
    </source>
</evidence>
<dbReference type="AlphaFoldDB" id="T5AHC3"/>
<keyword evidence="7" id="KW-0472">Membrane</keyword>
<evidence type="ECO:0000259" key="8">
    <source>
        <dbReference type="Pfam" id="PF07731"/>
    </source>
</evidence>
<dbReference type="InterPro" id="IPR008972">
    <property type="entry name" value="Cupredoxin"/>
</dbReference>
<dbReference type="InterPro" id="IPR045087">
    <property type="entry name" value="Cu-oxidase_fam"/>
</dbReference>
<keyword evidence="7" id="KW-0812">Transmembrane</keyword>
<feature type="transmembrane region" description="Helical" evidence="7">
    <location>
        <begin position="21"/>
        <end position="41"/>
    </location>
</feature>
<evidence type="ECO:0000256" key="1">
    <source>
        <dbReference type="ARBA" id="ARBA00010609"/>
    </source>
</evidence>
<dbReference type="HOGENOM" id="CLU_1503895_0_0_1"/>
<keyword evidence="4" id="KW-0560">Oxidoreductase</keyword>
<dbReference type="InterPro" id="IPR011706">
    <property type="entry name" value="Cu-oxidase_C"/>
</dbReference>
<keyword evidence="7" id="KW-1133">Transmembrane helix</keyword>
<comment type="similarity">
    <text evidence="1">Belongs to the multicopper oxidase family.</text>
</comment>
<dbReference type="PANTHER" id="PTHR11709:SF394">
    <property type="entry name" value="FI03373P-RELATED"/>
    <property type="match status" value="1"/>
</dbReference>
<proteinExistence type="inferred from homology"/>
<evidence type="ECO:0000256" key="7">
    <source>
        <dbReference type="SAM" id="Phobius"/>
    </source>
</evidence>
<name>T5AHC3_OPHSC</name>
<dbReference type="OrthoDB" id="2121828at2759"/>
<dbReference type="PROSITE" id="PS00079">
    <property type="entry name" value="MULTICOPPER_OXIDASE1"/>
    <property type="match status" value="1"/>
</dbReference>
<keyword evidence="5" id="KW-0186">Copper</keyword>
<keyword evidence="3" id="KW-0732">Signal</keyword>
<dbReference type="PANTHER" id="PTHR11709">
    <property type="entry name" value="MULTI-COPPER OXIDASE"/>
    <property type="match status" value="1"/>
</dbReference>